<dbReference type="OrthoDB" id="3698962at2"/>
<accession>A0A4V2S665</accession>
<dbReference type="RefSeq" id="WP_132122574.1">
    <property type="nucleotide sequence ID" value="NZ_SLWS01000008.1"/>
</dbReference>
<dbReference type="EMBL" id="SLWS01000008">
    <property type="protein sequence ID" value="TCO54780.1"/>
    <property type="molecule type" value="Genomic_DNA"/>
</dbReference>
<evidence type="ECO:0000313" key="1">
    <source>
        <dbReference type="EMBL" id="TCO54780.1"/>
    </source>
</evidence>
<proteinExistence type="predicted"/>
<name>A0A4V2S665_9PSEU</name>
<reference evidence="1 2" key="1">
    <citation type="submission" date="2019-03" db="EMBL/GenBank/DDBJ databases">
        <title>Genomic Encyclopedia of Type Strains, Phase IV (KMG-IV): sequencing the most valuable type-strain genomes for metagenomic binning, comparative biology and taxonomic classification.</title>
        <authorList>
            <person name="Goeker M."/>
        </authorList>
    </citation>
    <scope>NUCLEOTIDE SEQUENCE [LARGE SCALE GENOMIC DNA]</scope>
    <source>
        <strain evidence="1 2">DSM 45934</strain>
    </source>
</reference>
<sequence>MRPLWIYLAAAAVVVALAVVLLAKLSEPELIQIGAPSNRAVTIAGTLDIDPAAPAAGNTVTVRATISTDRRITLRRLTVKVRDEAGTYHDFPERTNIQLDTTPRQVEWTGRFDQPGTYRYYLAYQLDADWVSLPPFEEITVR</sequence>
<evidence type="ECO:0000313" key="2">
    <source>
        <dbReference type="Proteomes" id="UP000295680"/>
    </source>
</evidence>
<protein>
    <submittedName>
        <fullName evidence="1">Uncharacterized protein</fullName>
    </submittedName>
</protein>
<organism evidence="1 2">
    <name type="scientific">Actinocrispum wychmicini</name>
    <dbReference type="NCBI Taxonomy" id="1213861"/>
    <lineage>
        <taxon>Bacteria</taxon>
        <taxon>Bacillati</taxon>
        <taxon>Actinomycetota</taxon>
        <taxon>Actinomycetes</taxon>
        <taxon>Pseudonocardiales</taxon>
        <taxon>Pseudonocardiaceae</taxon>
        <taxon>Actinocrispum</taxon>
    </lineage>
</organism>
<comment type="caution">
    <text evidence="1">The sequence shown here is derived from an EMBL/GenBank/DDBJ whole genome shotgun (WGS) entry which is preliminary data.</text>
</comment>
<gene>
    <name evidence="1" type="ORF">EV192_10868</name>
</gene>
<dbReference type="Proteomes" id="UP000295680">
    <property type="component" value="Unassembled WGS sequence"/>
</dbReference>
<dbReference type="AlphaFoldDB" id="A0A4V2S665"/>
<keyword evidence="2" id="KW-1185">Reference proteome</keyword>